<sequence>MATRIFALIIGIDKYKSGNIWDHESCVDDAESIKRWLTHDLHVPREQICLLTDSQATKRAIEDKFMDHLVNNPVIEKGDAIFIYFAGHGGSLPSPRGWYSGSMKDVEVLCPYDHDSKSPEGRVAGISDRSFHAMLRDLADAKGDNITVILDCCFSSGDVRERRNTRYSPTTKATPDDLYTGLWRSALARESPNSHPRGFARADSATHVLFAAARPGECAVAGKGGGLFTRALLLVKDREPIHELTCTEFLELIEEAMEGHTPTVVGRNKDRLLFDGVPFATDPRLVPIDMHDYDHLRIDAGAIHGIVEGTEFTLHAHNYTGSPNPGLGSYLVTEVHPTWCLARTKSQSKPRVFNGWARVTRWNNKTPFRVHLRRSLFSIFRRCRLRRALPPLQSSSQSSINQSRTGVNIVRVKNSANADVSVTLRKREMVVERHDSMIATNCRRIIHLPSADSGVDLRALEAAARFHLHLHRKNPARPMLGLVTMELYRLDPHSWTRVSGNLLVDGRAQIVDDDKQSVYAVVLHNYSDHDLWPYLVSMDSAGYSISMVYHPDPAESQPPLRKHSHMVIGSGTLDSEALSFTLADGADNGASFLKLFVSSVFTPMSFIEQDSLSHEPARASLKTSGVKSDNELWDSVVACVNVVRRVGA</sequence>
<comment type="similarity">
    <text evidence="1">Belongs to the peptidase C14B family.</text>
</comment>
<dbReference type="EMBL" id="KN840445">
    <property type="protein sequence ID" value="KIP11587.1"/>
    <property type="molecule type" value="Genomic_DNA"/>
</dbReference>
<dbReference type="OrthoDB" id="3223806at2759"/>
<dbReference type="PANTHER" id="PTHR48104:SF30">
    <property type="entry name" value="METACASPASE-1"/>
    <property type="match status" value="1"/>
</dbReference>
<dbReference type="Proteomes" id="UP000053257">
    <property type="component" value="Unassembled WGS sequence"/>
</dbReference>
<dbReference type="GO" id="GO:0006508">
    <property type="term" value="P:proteolysis"/>
    <property type="evidence" value="ECO:0007669"/>
    <property type="project" value="InterPro"/>
</dbReference>
<dbReference type="PANTHER" id="PTHR48104">
    <property type="entry name" value="METACASPASE-4"/>
    <property type="match status" value="1"/>
</dbReference>
<evidence type="ECO:0000259" key="2">
    <source>
        <dbReference type="Pfam" id="PF00656"/>
    </source>
</evidence>
<reference evidence="3 4" key="1">
    <citation type="journal article" date="2014" name="PLoS Genet.">
        <title>Analysis of the Phlebiopsis gigantea genome, transcriptome and secretome provides insight into its pioneer colonization strategies of wood.</title>
        <authorList>
            <person name="Hori C."/>
            <person name="Ishida T."/>
            <person name="Igarashi K."/>
            <person name="Samejima M."/>
            <person name="Suzuki H."/>
            <person name="Master E."/>
            <person name="Ferreira P."/>
            <person name="Ruiz-Duenas F.J."/>
            <person name="Held B."/>
            <person name="Canessa P."/>
            <person name="Larrondo L.F."/>
            <person name="Schmoll M."/>
            <person name="Druzhinina I.S."/>
            <person name="Kubicek C.P."/>
            <person name="Gaskell J.A."/>
            <person name="Kersten P."/>
            <person name="St John F."/>
            <person name="Glasner J."/>
            <person name="Sabat G."/>
            <person name="Splinter BonDurant S."/>
            <person name="Syed K."/>
            <person name="Yadav J."/>
            <person name="Mgbeahuruike A.C."/>
            <person name="Kovalchuk A."/>
            <person name="Asiegbu F.O."/>
            <person name="Lackner G."/>
            <person name="Hoffmeister D."/>
            <person name="Rencoret J."/>
            <person name="Gutierrez A."/>
            <person name="Sun H."/>
            <person name="Lindquist E."/>
            <person name="Barry K."/>
            <person name="Riley R."/>
            <person name="Grigoriev I.V."/>
            <person name="Henrissat B."/>
            <person name="Kues U."/>
            <person name="Berka R.M."/>
            <person name="Martinez A.T."/>
            <person name="Covert S.F."/>
            <person name="Blanchette R.A."/>
            <person name="Cullen D."/>
        </authorList>
    </citation>
    <scope>NUCLEOTIDE SEQUENCE [LARGE SCALE GENOMIC DNA]</scope>
    <source>
        <strain evidence="3 4">11061_1 CR5-6</strain>
    </source>
</reference>
<protein>
    <recommendedName>
        <fullName evidence="2">Peptidase C14 caspase domain-containing protein</fullName>
    </recommendedName>
</protein>
<evidence type="ECO:0000313" key="4">
    <source>
        <dbReference type="Proteomes" id="UP000053257"/>
    </source>
</evidence>
<gene>
    <name evidence="3" type="ORF">PHLGIDRAFT_456777</name>
</gene>
<dbReference type="GO" id="GO:0005737">
    <property type="term" value="C:cytoplasm"/>
    <property type="evidence" value="ECO:0007669"/>
    <property type="project" value="TreeGrafter"/>
</dbReference>
<evidence type="ECO:0000256" key="1">
    <source>
        <dbReference type="ARBA" id="ARBA00009005"/>
    </source>
</evidence>
<organism evidence="3 4">
    <name type="scientific">Phlebiopsis gigantea (strain 11061_1 CR5-6)</name>
    <name type="common">White-rot fungus</name>
    <name type="synonym">Peniophora gigantea</name>
    <dbReference type="NCBI Taxonomy" id="745531"/>
    <lineage>
        <taxon>Eukaryota</taxon>
        <taxon>Fungi</taxon>
        <taxon>Dikarya</taxon>
        <taxon>Basidiomycota</taxon>
        <taxon>Agaricomycotina</taxon>
        <taxon>Agaricomycetes</taxon>
        <taxon>Polyporales</taxon>
        <taxon>Phanerochaetaceae</taxon>
        <taxon>Phlebiopsis</taxon>
    </lineage>
</organism>
<dbReference type="InterPro" id="IPR011600">
    <property type="entry name" value="Pept_C14_caspase"/>
</dbReference>
<dbReference type="InterPro" id="IPR050452">
    <property type="entry name" value="Metacaspase"/>
</dbReference>
<proteinExistence type="inferred from homology"/>
<keyword evidence="4" id="KW-1185">Reference proteome</keyword>
<name>A0A0C3SD82_PHLG1</name>
<dbReference type="Pfam" id="PF00656">
    <property type="entry name" value="Peptidase_C14"/>
    <property type="match status" value="1"/>
</dbReference>
<dbReference type="Gene3D" id="3.40.50.1460">
    <property type="match status" value="1"/>
</dbReference>
<dbReference type="HOGENOM" id="CLU_011935_0_0_1"/>
<dbReference type="AlphaFoldDB" id="A0A0C3SD82"/>
<accession>A0A0C3SD82</accession>
<feature type="domain" description="Peptidase C14 caspase" evidence="2">
    <location>
        <begin position="6"/>
        <end position="237"/>
    </location>
</feature>
<evidence type="ECO:0000313" key="3">
    <source>
        <dbReference type="EMBL" id="KIP11587.1"/>
    </source>
</evidence>
<dbReference type="GO" id="GO:0004197">
    <property type="term" value="F:cysteine-type endopeptidase activity"/>
    <property type="evidence" value="ECO:0007669"/>
    <property type="project" value="InterPro"/>
</dbReference>